<dbReference type="AlphaFoldDB" id="A0A816YRW8"/>
<keyword evidence="1" id="KW-0472">Membrane</keyword>
<keyword evidence="1" id="KW-1133">Transmembrane helix</keyword>
<keyword evidence="1" id="KW-0812">Transmembrane</keyword>
<dbReference type="Proteomes" id="UP000663842">
    <property type="component" value="Unassembled WGS sequence"/>
</dbReference>
<dbReference type="EMBL" id="CAJOBF010001618">
    <property type="protein sequence ID" value="CAF3968410.1"/>
    <property type="molecule type" value="Genomic_DNA"/>
</dbReference>
<proteinExistence type="predicted"/>
<name>A0A816YRW8_9BILA</name>
<evidence type="ECO:0000256" key="1">
    <source>
        <dbReference type="SAM" id="Phobius"/>
    </source>
</evidence>
<sequence>MSTIIRDNFISYATLIYTNLKTIKPNRPYHGLSYRAALVTSRDMINYQAAMAKGNLIETLLFSSTSKNRRVVETFTIGGSSCDSHLATIIFDFTKRPCETTKGEKADRGIVWIVWIVWIAWIAWIATVSRIREYHENRKDQKVK</sequence>
<dbReference type="Proteomes" id="UP000663856">
    <property type="component" value="Unassembled WGS sequence"/>
</dbReference>
<evidence type="ECO:0000313" key="3">
    <source>
        <dbReference type="EMBL" id="CAF2171478.1"/>
    </source>
</evidence>
<reference evidence="3" key="1">
    <citation type="submission" date="2021-02" db="EMBL/GenBank/DDBJ databases">
        <authorList>
            <person name="Nowell W R."/>
        </authorList>
    </citation>
    <scope>NUCLEOTIDE SEQUENCE</scope>
</reference>
<evidence type="ECO:0000313" key="2">
    <source>
        <dbReference type="EMBL" id="CAF2070753.1"/>
    </source>
</evidence>
<evidence type="ECO:0000313" key="4">
    <source>
        <dbReference type="EMBL" id="CAF3879326.1"/>
    </source>
</evidence>
<dbReference type="Proteomes" id="UP000663866">
    <property type="component" value="Unassembled WGS sequence"/>
</dbReference>
<dbReference type="EMBL" id="CAJNRG010015549">
    <property type="protein sequence ID" value="CAF2171478.1"/>
    <property type="molecule type" value="Genomic_DNA"/>
</dbReference>
<accession>A0A816YRW8</accession>
<evidence type="ECO:0000313" key="7">
    <source>
        <dbReference type="Proteomes" id="UP000663887"/>
    </source>
</evidence>
<keyword evidence="6" id="KW-1185">Reference proteome</keyword>
<dbReference type="EMBL" id="CAJOBG010000974">
    <property type="protein sequence ID" value="CAF3879326.1"/>
    <property type="molecule type" value="Genomic_DNA"/>
</dbReference>
<evidence type="ECO:0000313" key="5">
    <source>
        <dbReference type="EMBL" id="CAF3968410.1"/>
    </source>
</evidence>
<protein>
    <submittedName>
        <fullName evidence="3">Uncharacterized protein</fullName>
    </submittedName>
</protein>
<evidence type="ECO:0000313" key="6">
    <source>
        <dbReference type="Proteomes" id="UP000663866"/>
    </source>
</evidence>
<comment type="caution">
    <text evidence="3">The sequence shown here is derived from an EMBL/GenBank/DDBJ whole genome shotgun (WGS) entry which is preliminary data.</text>
</comment>
<organism evidence="3 7">
    <name type="scientific">Rotaria magnacalcarata</name>
    <dbReference type="NCBI Taxonomy" id="392030"/>
    <lineage>
        <taxon>Eukaryota</taxon>
        <taxon>Metazoa</taxon>
        <taxon>Spiralia</taxon>
        <taxon>Gnathifera</taxon>
        <taxon>Rotifera</taxon>
        <taxon>Eurotatoria</taxon>
        <taxon>Bdelloidea</taxon>
        <taxon>Philodinida</taxon>
        <taxon>Philodinidae</taxon>
        <taxon>Rotaria</taxon>
    </lineage>
</organism>
<dbReference type="EMBL" id="CAJNRF010005407">
    <property type="protein sequence ID" value="CAF2070753.1"/>
    <property type="molecule type" value="Genomic_DNA"/>
</dbReference>
<feature type="transmembrane region" description="Helical" evidence="1">
    <location>
        <begin position="109"/>
        <end position="129"/>
    </location>
</feature>
<gene>
    <name evidence="4" type="ORF">OVN521_LOCUS8374</name>
    <name evidence="5" type="ORF">UXM345_LOCUS14337</name>
    <name evidence="2" type="ORF">WKI299_LOCUS14114</name>
    <name evidence="3" type="ORF">XDN619_LOCUS31223</name>
</gene>
<dbReference type="Proteomes" id="UP000663887">
    <property type="component" value="Unassembled WGS sequence"/>
</dbReference>